<sequence length="167" mass="19546">MTTQKPILEQQQSQMQIRTMKNPGIVSNMINESPLSRDDKDDEMSRSAVAMFRAKEEEIEKRKMEVRDKVHAHLGRAEEATKRLAEIREELEALTDPMRKEVSMVRKRIDTVNRELKPLGLSCQKKVRLRFWLVSFATIKTIYKSDGPMLLLNYQIKTQLSRICRIV</sequence>
<name>A0AAD6W762_9ROSI</name>
<evidence type="ECO:0000313" key="9">
    <source>
        <dbReference type="EMBL" id="KAJ7001643.1"/>
    </source>
</evidence>
<keyword evidence="7 8" id="KW-0175">Coiled coil</keyword>
<comment type="subcellular location">
    <subcellularLocation>
        <location evidence="1">Cytoplasm</location>
    </subcellularLocation>
    <subcellularLocation>
        <location evidence="2">Golgi apparatus</location>
    </subcellularLocation>
</comment>
<evidence type="ECO:0000256" key="8">
    <source>
        <dbReference type="SAM" id="Coils"/>
    </source>
</evidence>
<evidence type="ECO:0000256" key="5">
    <source>
        <dbReference type="ARBA" id="ARBA00022490"/>
    </source>
</evidence>
<evidence type="ECO:0000256" key="4">
    <source>
        <dbReference type="ARBA" id="ARBA00014130"/>
    </source>
</evidence>
<accession>A0AAD6W762</accession>
<evidence type="ECO:0000313" key="10">
    <source>
        <dbReference type="Proteomes" id="UP001164929"/>
    </source>
</evidence>
<keyword evidence="6" id="KW-0333">Golgi apparatus</keyword>
<dbReference type="Proteomes" id="UP001164929">
    <property type="component" value="Chromosome 4"/>
</dbReference>
<feature type="coiled-coil region" evidence="8">
    <location>
        <begin position="70"/>
        <end position="97"/>
    </location>
</feature>
<proteinExistence type="inferred from homology"/>
<dbReference type="InterPro" id="IPR007033">
    <property type="entry name" value="GORAB"/>
</dbReference>
<dbReference type="PANTHER" id="PTHR21470:SF2">
    <property type="entry name" value="RAB6-INTERACTING GOLGIN"/>
    <property type="match status" value="1"/>
</dbReference>
<protein>
    <recommendedName>
        <fullName evidence="4">RAB6-interacting golgin</fullName>
    </recommendedName>
</protein>
<dbReference type="EMBL" id="JAQIZT010000004">
    <property type="protein sequence ID" value="KAJ7001643.1"/>
    <property type="molecule type" value="Genomic_DNA"/>
</dbReference>
<organism evidence="9 10">
    <name type="scientific">Populus alba x Populus x berolinensis</name>
    <dbReference type="NCBI Taxonomy" id="444605"/>
    <lineage>
        <taxon>Eukaryota</taxon>
        <taxon>Viridiplantae</taxon>
        <taxon>Streptophyta</taxon>
        <taxon>Embryophyta</taxon>
        <taxon>Tracheophyta</taxon>
        <taxon>Spermatophyta</taxon>
        <taxon>Magnoliopsida</taxon>
        <taxon>eudicotyledons</taxon>
        <taxon>Gunneridae</taxon>
        <taxon>Pentapetalae</taxon>
        <taxon>rosids</taxon>
        <taxon>fabids</taxon>
        <taxon>Malpighiales</taxon>
        <taxon>Salicaceae</taxon>
        <taxon>Saliceae</taxon>
        <taxon>Populus</taxon>
    </lineage>
</organism>
<keyword evidence="10" id="KW-1185">Reference proteome</keyword>
<dbReference type="Pfam" id="PF04949">
    <property type="entry name" value="Transcrip_act"/>
    <property type="match status" value="1"/>
</dbReference>
<evidence type="ECO:0000256" key="1">
    <source>
        <dbReference type="ARBA" id="ARBA00004496"/>
    </source>
</evidence>
<evidence type="ECO:0000256" key="7">
    <source>
        <dbReference type="ARBA" id="ARBA00023054"/>
    </source>
</evidence>
<keyword evidence="5" id="KW-0963">Cytoplasm</keyword>
<evidence type="ECO:0000256" key="6">
    <source>
        <dbReference type="ARBA" id="ARBA00023034"/>
    </source>
</evidence>
<comment type="similarity">
    <text evidence="3">Belongs to the GORAB family.</text>
</comment>
<comment type="caution">
    <text evidence="9">The sequence shown here is derived from an EMBL/GenBank/DDBJ whole genome shotgun (WGS) entry which is preliminary data.</text>
</comment>
<dbReference type="GO" id="GO:0005794">
    <property type="term" value="C:Golgi apparatus"/>
    <property type="evidence" value="ECO:0007669"/>
    <property type="project" value="UniProtKB-SubCell"/>
</dbReference>
<reference evidence="9 10" key="1">
    <citation type="journal article" date="2023" name="Mol. Ecol. Resour.">
        <title>Chromosome-level genome assembly of a triploid poplar Populus alba 'Berolinensis'.</title>
        <authorList>
            <person name="Chen S."/>
            <person name="Yu Y."/>
            <person name="Wang X."/>
            <person name="Wang S."/>
            <person name="Zhang T."/>
            <person name="Zhou Y."/>
            <person name="He R."/>
            <person name="Meng N."/>
            <person name="Wang Y."/>
            <person name="Liu W."/>
            <person name="Liu Z."/>
            <person name="Liu J."/>
            <person name="Guo Q."/>
            <person name="Huang H."/>
            <person name="Sederoff R.R."/>
            <person name="Wang G."/>
            <person name="Qu G."/>
            <person name="Chen S."/>
        </authorList>
    </citation>
    <scope>NUCLEOTIDE SEQUENCE [LARGE SCALE GENOMIC DNA]</scope>
    <source>
        <strain evidence="9">SC-2020</strain>
    </source>
</reference>
<dbReference type="PANTHER" id="PTHR21470">
    <property type="entry name" value="RAB6-INTERACTING PROTEIN GORAB"/>
    <property type="match status" value="1"/>
</dbReference>
<dbReference type="AlphaFoldDB" id="A0AAD6W762"/>
<gene>
    <name evidence="9" type="ORF">NC653_011913</name>
</gene>
<evidence type="ECO:0000256" key="2">
    <source>
        <dbReference type="ARBA" id="ARBA00004555"/>
    </source>
</evidence>
<evidence type="ECO:0000256" key="3">
    <source>
        <dbReference type="ARBA" id="ARBA00005599"/>
    </source>
</evidence>